<feature type="transmembrane region" description="Helical" evidence="1">
    <location>
        <begin position="18"/>
        <end position="39"/>
    </location>
</feature>
<proteinExistence type="predicted"/>
<keyword evidence="1" id="KW-0812">Transmembrane</keyword>
<protein>
    <recommendedName>
        <fullName evidence="4">Transporter</fullName>
    </recommendedName>
</protein>
<dbReference type="Proteomes" id="UP000053354">
    <property type="component" value="Chromosome"/>
</dbReference>
<dbReference type="KEGG" id="pll:I858_010200"/>
<evidence type="ECO:0000313" key="3">
    <source>
        <dbReference type="Proteomes" id="UP000053354"/>
    </source>
</evidence>
<name>A0A1B1S2H5_9BACL</name>
<dbReference type="OrthoDB" id="1411407at2"/>
<accession>A0A1B1S2H5</accession>
<feature type="transmembrane region" description="Helical" evidence="1">
    <location>
        <begin position="176"/>
        <end position="197"/>
    </location>
</feature>
<dbReference type="AlphaFoldDB" id="A0A1B1S2H5"/>
<feature type="transmembrane region" description="Helical" evidence="1">
    <location>
        <begin position="78"/>
        <end position="95"/>
    </location>
</feature>
<evidence type="ECO:0000256" key="1">
    <source>
        <dbReference type="SAM" id="Phobius"/>
    </source>
</evidence>
<dbReference type="Pfam" id="PF05552">
    <property type="entry name" value="MS_channel_1st_1"/>
    <property type="match status" value="3"/>
</dbReference>
<dbReference type="PANTHER" id="PTHR30221:SF1">
    <property type="entry name" value="SMALL-CONDUCTANCE MECHANOSENSITIVE CHANNEL"/>
    <property type="match status" value="1"/>
</dbReference>
<evidence type="ECO:0000313" key="2">
    <source>
        <dbReference type="EMBL" id="ANU27359.1"/>
    </source>
</evidence>
<dbReference type="EMBL" id="CP016540">
    <property type="protein sequence ID" value="ANU27359.1"/>
    <property type="molecule type" value="Genomic_DNA"/>
</dbReference>
<feature type="transmembrane region" description="Helical" evidence="1">
    <location>
        <begin position="374"/>
        <end position="395"/>
    </location>
</feature>
<feature type="transmembrane region" description="Helical" evidence="1">
    <location>
        <begin position="344"/>
        <end position="362"/>
    </location>
</feature>
<keyword evidence="1" id="KW-0472">Membrane</keyword>
<evidence type="ECO:0008006" key="4">
    <source>
        <dbReference type="Google" id="ProtNLM"/>
    </source>
</evidence>
<dbReference type="Gene3D" id="1.10.287.1260">
    <property type="match status" value="2"/>
</dbReference>
<dbReference type="InterPro" id="IPR008910">
    <property type="entry name" value="MSC_TM_helix"/>
</dbReference>
<feature type="transmembrane region" description="Helical" evidence="1">
    <location>
        <begin position="308"/>
        <end position="332"/>
    </location>
</feature>
<reference evidence="2" key="1">
    <citation type="submission" date="2016-10" db="EMBL/GenBank/DDBJ databases">
        <authorList>
            <person name="See-Too W.S."/>
        </authorList>
    </citation>
    <scope>NUCLEOTIDE SEQUENCE</scope>
    <source>
        <strain evidence="2">L10.15</strain>
    </source>
</reference>
<organism evidence="2 3">
    <name type="scientific">Planococcus versutus</name>
    <dbReference type="NCBI Taxonomy" id="1302659"/>
    <lineage>
        <taxon>Bacteria</taxon>
        <taxon>Bacillati</taxon>
        <taxon>Bacillota</taxon>
        <taxon>Bacilli</taxon>
        <taxon>Bacillales</taxon>
        <taxon>Caryophanaceae</taxon>
        <taxon>Planococcus</taxon>
    </lineage>
</organism>
<sequence>MNDIGNSFRGVGNTIIDYIPNVLGALLLLLVAWIVATIVKAIFTKGLKKAGADRAMVRGHMAKTKESADSMLDSIGKILYYLIFILFIPSVLQTLDMNNVAQPISNMMDKLLAFLPNLLMAIIILVIGYFVAKFVKNLVFSLLTAINVDKWINKFTGKTSSTTGTTRMDAGDKSTLANVLANVVFVIVLIPILTIALETLNIQSISEPIVNMLNQVLNMIPNIFVAIILVLAGILIAKFVGDLLISLLNGTGINRFSTYLSTDKTKSPSVDIANVIGKLVQAIIIIFFTVEAMNVLQLDVLNGIGEAVIAYLPLLISSLIILGLGLIGGSLLGNYVKQASSNRFLGAIVKYVVIIIAVFMTLDQLNFATNIVNLAFLFIIAGLAVAFAISFGMGGREFAKRQLEKLEKKMEKENNKPEL</sequence>
<keyword evidence="3" id="KW-1185">Reference proteome</keyword>
<dbReference type="STRING" id="1302659.I858_010200"/>
<dbReference type="GO" id="GO:0008381">
    <property type="term" value="F:mechanosensitive monoatomic ion channel activity"/>
    <property type="evidence" value="ECO:0007669"/>
    <property type="project" value="InterPro"/>
</dbReference>
<feature type="transmembrane region" description="Helical" evidence="1">
    <location>
        <begin position="111"/>
        <end position="132"/>
    </location>
</feature>
<dbReference type="InterPro" id="IPR045275">
    <property type="entry name" value="MscS_archaea/bacteria_type"/>
</dbReference>
<keyword evidence="1" id="KW-1133">Transmembrane helix</keyword>
<dbReference type="PANTHER" id="PTHR30221">
    <property type="entry name" value="SMALL-CONDUCTANCE MECHANOSENSITIVE CHANNEL"/>
    <property type="match status" value="1"/>
</dbReference>
<dbReference type="NCBIfam" id="NF033912">
    <property type="entry name" value="msc"/>
    <property type="match status" value="1"/>
</dbReference>
<gene>
    <name evidence="2" type="ORF">I858_010200</name>
</gene>
<feature type="transmembrane region" description="Helical" evidence="1">
    <location>
        <begin position="269"/>
        <end position="288"/>
    </location>
</feature>
<feature type="transmembrane region" description="Helical" evidence="1">
    <location>
        <begin position="223"/>
        <end position="248"/>
    </location>
</feature>
<dbReference type="RefSeq" id="WP_049693033.1">
    <property type="nucleotide sequence ID" value="NZ_CP016540.2"/>
</dbReference>